<dbReference type="AlphaFoldDB" id="A0A448XIU7"/>
<protein>
    <submittedName>
        <fullName evidence="2">Uncharacterized protein</fullName>
    </submittedName>
</protein>
<comment type="caution">
    <text evidence="2">The sequence shown here is derived from an EMBL/GenBank/DDBJ whole genome shotgun (WGS) entry which is preliminary data.</text>
</comment>
<proteinExistence type="predicted"/>
<evidence type="ECO:0000313" key="2">
    <source>
        <dbReference type="EMBL" id="VEL37675.1"/>
    </source>
</evidence>
<gene>
    <name evidence="2" type="ORF">PXEA_LOCUS31115</name>
</gene>
<reference evidence="2" key="1">
    <citation type="submission" date="2018-11" db="EMBL/GenBank/DDBJ databases">
        <authorList>
            <consortium name="Pathogen Informatics"/>
        </authorList>
    </citation>
    <scope>NUCLEOTIDE SEQUENCE</scope>
</reference>
<keyword evidence="3" id="KW-1185">Reference proteome</keyword>
<dbReference type="EMBL" id="CAAALY010255667">
    <property type="protein sequence ID" value="VEL37675.1"/>
    <property type="molecule type" value="Genomic_DNA"/>
</dbReference>
<evidence type="ECO:0000256" key="1">
    <source>
        <dbReference type="SAM" id="MobiDB-lite"/>
    </source>
</evidence>
<sequence>MEVNTTKMYLPCVGWTKSTTPSAPVTRRQGGGKRNDHYKACLPLPDRLPAQQPPRAITPASRLNGSQGDAGRYSYKTQCLPM</sequence>
<dbReference type="Proteomes" id="UP000784294">
    <property type="component" value="Unassembled WGS sequence"/>
</dbReference>
<evidence type="ECO:0000313" key="3">
    <source>
        <dbReference type="Proteomes" id="UP000784294"/>
    </source>
</evidence>
<accession>A0A448XIU7</accession>
<feature type="region of interest" description="Disordered" evidence="1">
    <location>
        <begin position="43"/>
        <end position="82"/>
    </location>
</feature>
<organism evidence="2 3">
    <name type="scientific">Protopolystoma xenopodis</name>
    <dbReference type="NCBI Taxonomy" id="117903"/>
    <lineage>
        <taxon>Eukaryota</taxon>
        <taxon>Metazoa</taxon>
        <taxon>Spiralia</taxon>
        <taxon>Lophotrochozoa</taxon>
        <taxon>Platyhelminthes</taxon>
        <taxon>Monogenea</taxon>
        <taxon>Polyopisthocotylea</taxon>
        <taxon>Polystomatidea</taxon>
        <taxon>Polystomatidae</taxon>
        <taxon>Protopolystoma</taxon>
    </lineage>
</organism>
<name>A0A448XIU7_9PLAT</name>
<feature type="region of interest" description="Disordered" evidence="1">
    <location>
        <begin position="19"/>
        <end position="38"/>
    </location>
</feature>